<keyword evidence="1" id="KW-1133">Transmembrane helix</keyword>
<evidence type="ECO:0000313" key="2">
    <source>
        <dbReference type="EMBL" id="PJA55923.1"/>
    </source>
</evidence>
<comment type="caution">
    <text evidence="2">The sequence shown here is derived from an EMBL/GenBank/DDBJ whole genome shotgun (WGS) entry which is preliminary data.</text>
</comment>
<gene>
    <name evidence="2" type="ORF">CO165_01005</name>
</gene>
<dbReference type="Proteomes" id="UP000229647">
    <property type="component" value="Unassembled WGS sequence"/>
</dbReference>
<keyword evidence="1" id="KW-0812">Transmembrane</keyword>
<organism evidence="2 3">
    <name type="scientific">Candidatus Roizmanbacteria bacterium CG_4_9_14_3_um_filter_33_18</name>
    <dbReference type="NCBI Taxonomy" id="1974841"/>
    <lineage>
        <taxon>Bacteria</taxon>
        <taxon>Candidatus Roizmaniibacteriota</taxon>
    </lineage>
</organism>
<proteinExistence type="predicted"/>
<feature type="transmembrane region" description="Helical" evidence="1">
    <location>
        <begin position="9"/>
        <end position="29"/>
    </location>
</feature>
<dbReference type="EMBL" id="PFWL01000044">
    <property type="protein sequence ID" value="PJA55923.1"/>
    <property type="molecule type" value="Genomic_DNA"/>
</dbReference>
<evidence type="ECO:0000313" key="3">
    <source>
        <dbReference type="Proteomes" id="UP000229647"/>
    </source>
</evidence>
<dbReference type="AlphaFoldDB" id="A0A2M7XYV9"/>
<protein>
    <submittedName>
        <fullName evidence="2">Uncharacterized protein</fullName>
    </submittedName>
</protein>
<reference evidence="3" key="1">
    <citation type="submission" date="2017-09" db="EMBL/GenBank/DDBJ databases">
        <title>Depth-based differentiation of microbial function through sediment-hosted aquifers and enrichment of novel symbionts in the deep terrestrial subsurface.</title>
        <authorList>
            <person name="Probst A.J."/>
            <person name="Ladd B."/>
            <person name="Jarett J.K."/>
            <person name="Geller-Mcgrath D.E."/>
            <person name="Sieber C.M.K."/>
            <person name="Emerson J.B."/>
            <person name="Anantharaman K."/>
            <person name="Thomas B.C."/>
            <person name="Malmstrom R."/>
            <person name="Stieglmeier M."/>
            <person name="Klingl A."/>
            <person name="Woyke T."/>
            <person name="Ryan C.M."/>
            <person name="Banfield J.F."/>
        </authorList>
    </citation>
    <scope>NUCLEOTIDE SEQUENCE [LARGE SCALE GENOMIC DNA]</scope>
</reference>
<keyword evidence="1" id="KW-0472">Membrane</keyword>
<sequence>MKRTGLENPFFIGTLLAVTCVALGIYGLANLDTQTIKTIQSNISLAHQLKEVGFETAKTIMALRNASFLTGGLIGLGLLHGNSFVKQHSGNS</sequence>
<name>A0A2M7XYV9_9BACT</name>
<accession>A0A2M7XYV9</accession>
<evidence type="ECO:0000256" key="1">
    <source>
        <dbReference type="SAM" id="Phobius"/>
    </source>
</evidence>